<evidence type="ECO:0000313" key="4">
    <source>
        <dbReference type="Proteomes" id="UP000005254"/>
    </source>
</evidence>
<accession>A0ABC7ZK36</accession>
<reference evidence="3 4" key="1">
    <citation type="journal article" date="2012" name="J. Bacteriol.">
        <title>Draft Genome Sequences of Four Axenic Mycoplasma genitalium Strains Isolated from Denmark, Japan, and Australia.</title>
        <authorList>
            <person name="McGowin C.L."/>
            <person name="Ma L."/>
            <person name="Jensen J.S."/>
            <person name="Mancuso M.M."/>
            <person name="Hamasuna R."/>
            <person name="Adegboye D."/>
            <person name="Martin D.H."/>
        </authorList>
    </citation>
    <scope>NUCLEOTIDE SEQUENCE [LARGE SCALE GENOMIC DNA]</scope>
    <source>
        <strain evidence="3 4">M6320</strain>
    </source>
</reference>
<dbReference type="RefSeq" id="WP_014894505.1">
    <property type="nucleotide sequence ID" value="NC_018497.1"/>
</dbReference>
<name>A0ABC7ZK36_MYCGT</name>
<evidence type="ECO:0008006" key="5">
    <source>
        <dbReference type="Google" id="ProtNLM"/>
    </source>
</evidence>
<feature type="chain" id="PRO_5044840679" description="ICEF-II" evidence="2">
    <location>
        <begin position="21"/>
        <end position="1036"/>
    </location>
</feature>
<dbReference type="AlphaFoldDB" id="A0ABC7ZK36"/>
<keyword evidence="1" id="KW-1133">Transmembrane helix</keyword>
<organism evidence="3 4">
    <name type="scientific">Mycoplasmoides genitalium M6320</name>
    <dbReference type="NCBI Taxonomy" id="662945"/>
    <lineage>
        <taxon>Bacteria</taxon>
        <taxon>Bacillati</taxon>
        <taxon>Mycoplasmatota</taxon>
        <taxon>Mycoplasmoidales</taxon>
        <taxon>Mycoplasmoidaceae</taxon>
        <taxon>Mycoplasmoides</taxon>
    </lineage>
</organism>
<dbReference type="KEGG" id="mgx:CM1_02505"/>
<evidence type="ECO:0000256" key="2">
    <source>
        <dbReference type="SAM" id="SignalP"/>
    </source>
</evidence>
<keyword evidence="1" id="KW-0812">Transmembrane</keyword>
<keyword evidence="2" id="KW-0732">Signal</keyword>
<dbReference type="EMBL" id="CP003772">
    <property type="protein sequence ID" value="AFQ04248.1"/>
    <property type="molecule type" value="Genomic_DNA"/>
</dbReference>
<protein>
    <recommendedName>
        <fullName evidence="5">ICEF-II</fullName>
    </recommendedName>
</protein>
<feature type="transmembrane region" description="Helical" evidence="1">
    <location>
        <begin position="1003"/>
        <end position="1024"/>
    </location>
</feature>
<dbReference type="Proteomes" id="UP000005254">
    <property type="component" value="Chromosome"/>
</dbReference>
<keyword evidence="1" id="KW-0472">Membrane</keyword>
<evidence type="ECO:0000256" key="1">
    <source>
        <dbReference type="SAM" id="Phobius"/>
    </source>
</evidence>
<sequence length="1036" mass="123179">MRSYLFIPLLVSFLFPVALANASLEKNLVDTNLYLSPNTIQNRSYTAGFNLKNDYFRKSFNFDNEVIQRPNQNNYFAKTYSNEWSELVNKYSDNYKQIIRDNNFHWYNNIYYLKNIKLKIESSYIAHAFSSTFRYPGIRNSWSSDIHSEQRFYFHSQAISNFFPRDGHTNEKWTEVPSRNIEITGTNPDGSWNKSWYKPDNPYFWDLTKPSHKKAYFIEAKFVHMWGSTLRMIKPTPEDVIRNIKWLRKGNNGNYVIDFNAPMWYYLGQESRGFFADWKNNIFVAPDFWWGLAMTPIRAYRFWWDLELVKVPPVFEQNNAQWNEPFPGRSSWFFSINSNKQVDAHWMSINEFKEKMKKDRKIIEAFTNNREITQTILRLGNGLVVRPETEDSRREAFNSKWDIFKHTPILPEQEVVHHQISFYLRQNNPDEVLPISFSNLSKLWISQLKFDINSLVSQTEKTLNKETIGTKIKPTIKFKDKFINAIKEVSLINQRIDESIDKNEALKSFNISTNNQSNFYPNLDYLYNLLQMSPNNKEELFFIRNLPRMVKTIFDRSTLTVKVKIGNSVNEITLLRNNKNYFDLSSIEEFLTEKQKADNEMNIEFLALNFFVDGYESENISNYSVEPLFDSIKKLSTIKRTKDGFEYKFKYRKDFNEQRWIAKDFRIPLNKNVQNFNVAELKKRNEKFNDYEKRQMAFIIKNSFKSKDKNIDLDINSNSLTFVDNPKKYFKHLEPTNEKKGIFYVLAEINNSNELFKYGSESDSEIIKDKMYFLSQNQKNPKLRTYLFKFHTNKLFVDKNDLGFKLEKDKVFLSVDNLKIAELDLKSSSFKFLEDYQLDFHEPFSLNDEQLLVDKLNITLSEKRLQTTKNVRFNLKNKFINIHLVENKNQFNLVFDVDVRSKKLFIKGVNNDNQVFSISYDLKITNNQTLLIVDANGFDNSIWFDITSENQTQLFKALSFYLKQNNLQFKRVPDFNLKSQDKSYEVDKLEKNEIKKQDTNVELILWVIFGIIISLMISSAVLFLKWRKKKIVKKRN</sequence>
<feature type="signal peptide" evidence="2">
    <location>
        <begin position="1"/>
        <end position="20"/>
    </location>
</feature>
<gene>
    <name evidence="3" type="ORF">CM1_02505</name>
</gene>
<proteinExistence type="predicted"/>
<evidence type="ECO:0000313" key="3">
    <source>
        <dbReference type="EMBL" id="AFQ04248.1"/>
    </source>
</evidence>